<dbReference type="GO" id="GO:0004672">
    <property type="term" value="F:protein kinase activity"/>
    <property type="evidence" value="ECO:0007669"/>
    <property type="project" value="InterPro"/>
</dbReference>
<dbReference type="Proteomes" id="UP000028058">
    <property type="component" value="Unassembled WGS sequence"/>
</dbReference>
<reference evidence="5 6" key="1">
    <citation type="journal article" date="2014" name="Genome Announc.">
        <title>Draft Genome Sequence of Streptomyces fradiae ATCC 19609, a Strain Highly Sensitive to Antibiotics.</title>
        <authorList>
            <person name="Bekker O.B."/>
            <person name="Klimina K.M."/>
            <person name="Vatlin A.A."/>
            <person name="Zakharevich N.V."/>
            <person name="Kasianov A.S."/>
            <person name="Danilenko V.N."/>
        </authorList>
    </citation>
    <scope>NUCLEOTIDE SEQUENCE [LARGE SCALE GENOMIC DNA]</scope>
    <source>
        <strain evidence="5 6">ATCC 19609</strain>
    </source>
</reference>
<dbReference type="AlphaFoldDB" id="A0A3R7F8L6"/>
<dbReference type="OrthoDB" id="9801052at2"/>
<dbReference type="Gene3D" id="3.40.640.10">
    <property type="entry name" value="Type I PLP-dependent aspartate aminotransferase-like (Major domain)"/>
    <property type="match status" value="1"/>
</dbReference>
<evidence type="ECO:0000313" key="5">
    <source>
        <dbReference type="EMBL" id="RKM92858.1"/>
    </source>
</evidence>
<dbReference type="Pfam" id="PF00202">
    <property type="entry name" value="Aminotran_3"/>
    <property type="match status" value="1"/>
</dbReference>
<keyword evidence="5" id="KW-0032">Aminotransferase</keyword>
<evidence type="ECO:0000256" key="2">
    <source>
        <dbReference type="ARBA" id="ARBA00022898"/>
    </source>
</evidence>
<dbReference type="InterPro" id="IPR015422">
    <property type="entry name" value="PyrdxlP-dep_Trfase_small"/>
</dbReference>
<proteinExistence type="predicted"/>
<dbReference type="PROSITE" id="PS00600">
    <property type="entry name" value="AA_TRANSFER_CLASS_3"/>
    <property type="match status" value="1"/>
</dbReference>
<evidence type="ECO:0000256" key="1">
    <source>
        <dbReference type="ARBA" id="ARBA00001933"/>
    </source>
</evidence>
<dbReference type="PROSITE" id="PS50011">
    <property type="entry name" value="PROTEIN_KINASE_DOM"/>
    <property type="match status" value="1"/>
</dbReference>
<dbReference type="Gene3D" id="3.90.1150.10">
    <property type="entry name" value="Aspartate Aminotransferase, domain 1"/>
    <property type="match status" value="1"/>
</dbReference>
<dbReference type="RefSeq" id="WP_050363725.1">
    <property type="nucleotide sequence ID" value="NZ_CP134822.1"/>
</dbReference>
<keyword evidence="6" id="KW-1185">Reference proteome</keyword>
<dbReference type="InterPro" id="IPR005814">
    <property type="entry name" value="Aminotrans_3"/>
</dbReference>
<gene>
    <name evidence="5" type="ORF">SFRA_023400</name>
</gene>
<dbReference type="SUPFAM" id="SSF56112">
    <property type="entry name" value="Protein kinase-like (PK-like)"/>
    <property type="match status" value="1"/>
</dbReference>
<dbReference type="GO" id="GO:0005524">
    <property type="term" value="F:ATP binding"/>
    <property type="evidence" value="ECO:0007669"/>
    <property type="project" value="InterPro"/>
</dbReference>
<dbReference type="SMART" id="SM00220">
    <property type="entry name" value="S_TKc"/>
    <property type="match status" value="1"/>
</dbReference>
<feature type="region of interest" description="Disordered" evidence="3">
    <location>
        <begin position="349"/>
        <end position="372"/>
    </location>
</feature>
<dbReference type="EMBL" id="JNAD02000012">
    <property type="protein sequence ID" value="RKM92858.1"/>
    <property type="molecule type" value="Genomic_DNA"/>
</dbReference>
<feature type="compositionally biased region" description="Low complexity" evidence="3">
    <location>
        <begin position="11"/>
        <end position="32"/>
    </location>
</feature>
<dbReference type="InterPro" id="IPR004147">
    <property type="entry name" value="ABC1_dom"/>
</dbReference>
<name>A0A3R7F8L6_9ACTN</name>
<dbReference type="PANTHER" id="PTHR43713">
    <property type="entry name" value="GLUTAMATE-1-SEMIALDEHYDE 2,1-AMINOMUTASE"/>
    <property type="match status" value="1"/>
</dbReference>
<protein>
    <submittedName>
        <fullName evidence="5">Aminotransferase class III-fold pyridoxal phosphate-dependent enzyme</fullName>
    </submittedName>
</protein>
<feature type="compositionally biased region" description="Low complexity" evidence="3">
    <location>
        <begin position="357"/>
        <end position="372"/>
    </location>
</feature>
<organism evidence="5 6">
    <name type="scientific">Streptomyces xinghaiensis</name>
    <dbReference type="NCBI Taxonomy" id="1038928"/>
    <lineage>
        <taxon>Bacteria</taxon>
        <taxon>Bacillati</taxon>
        <taxon>Actinomycetota</taxon>
        <taxon>Actinomycetes</taxon>
        <taxon>Kitasatosporales</taxon>
        <taxon>Streptomycetaceae</taxon>
        <taxon>Streptomyces</taxon>
    </lineage>
</organism>
<dbReference type="PANTHER" id="PTHR43713:SF3">
    <property type="entry name" value="GLUTAMATE-1-SEMIALDEHYDE 2,1-AMINOMUTASE 1, CHLOROPLASTIC-RELATED"/>
    <property type="match status" value="1"/>
</dbReference>
<comment type="caution">
    <text evidence="5">The sequence shown here is derived from an EMBL/GenBank/DDBJ whole genome shotgun (WGS) entry which is preliminary data.</text>
</comment>
<comment type="cofactor">
    <cofactor evidence="1">
        <name>pyridoxal 5'-phosphate</name>
        <dbReference type="ChEBI" id="CHEBI:597326"/>
    </cofactor>
</comment>
<keyword evidence="5" id="KW-0808">Transferase</keyword>
<dbReference type="CDD" id="cd05121">
    <property type="entry name" value="ABC1_ADCK3-like"/>
    <property type="match status" value="1"/>
</dbReference>
<feature type="region of interest" description="Disordered" evidence="3">
    <location>
        <begin position="1"/>
        <end position="32"/>
    </location>
</feature>
<dbReference type="GO" id="GO:0008483">
    <property type="term" value="F:transaminase activity"/>
    <property type="evidence" value="ECO:0007669"/>
    <property type="project" value="UniProtKB-KW"/>
</dbReference>
<dbReference type="InterPro" id="IPR011009">
    <property type="entry name" value="Kinase-like_dom_sf"/>
</dbReference>
<dbReference type="InterPro" id="IPR049704">
    <property type="entry name" value="Aminotrans_3_PPA_site"/>
</dbReference>
<dbReference type="InterPro" id="IPR015424">
    <property type="entry name" value="PyrdxlP-dep_Trfase"/>
</dbReference>
<keyword evidence="2" id="KW-0663">Pyridoxal phosphate</keyword>
<accession>A0A3R7F8L6</accession>
<evidence type="ECO:0000256" key="3">
    <source>
        <dbReference type="SAM" id="MobiDB-lite"/>
    </source>
</evidence>
<dbReference type="InterPro" id="IPR000719">
    <property type="entry name" value="Prot_kinase_dom"/>
</dbReference>
<evidence type="ECO:0000313" key="6">
    <source>
        <dbReference type="Proteomes" id="UP000028058"/>
    </source>
</evidence>
<dbReference type="InterPro" id="IPR015421">
    <property type="entry name" value="PyrdxlP-dep_Trfase_major"/>
</dbReference>
<dbReference type="Gene3D" id="1.10.510.10">
    <property type="entry name" value="Transferase(Phosphotransferase) domain 1"/>
    <property type="match status" value="1"/>
</dbReference>
<evidence type="ECO:0000259" key="4">
    <source>
        <dbReference type="PROSITE" id="PS50011"/>
    </source>
</evidence>
<sequence>MTTTETGSAPGPGSDTGTHSSTGTAAASAAEGRGLGRRLRRLCTLLGPMYVKFGQILSTRSDLLPPGAVAELRVLQDNGRAMGPRRVVRTLEKEYGKPLGQVFASFDPVPVASASIAQVHHATLRDGGTEARKAGSGAGNGDGTGTRVAVKVVKRGVPASMRLHLALLGGLVRTAHALLPPIRTLRMRQRVAEIGRLLAEQLSMETERANMTAVAENFAGHPFVRVPRSYPELSTDRVLVMEYVEGIRGSEFAQVDVPPRELARRLQDILLTMLYLDGTCHGDMHPGNILLTRDGRFTLIDFGITAYYTEAEKWGLVSFNNAAIHHRWDLAVRRFTEYFVETDAGRKKRRRTRGKARTGAATATGTAASRPPTATEALLADASYTTALKEVFVHHFETASDRWSGTDFFRDVSEVLRRHGVSYTAAYTKGELAMLSCEGFMAQIDPELDIWENTRRFADRYSTSLSGAVKERFDAYFTAATPKSLAMRDRARRSLVAPAHLDRYFFPSAYPLFIAGGSGARLTDLDGNEYIDLAGGGGPAVLGRGHPVVQEALRSAAATCNVNALGHEPEVALAELLTDAFPGADRAVFSNSGTESALHAIRLCRVRRPGARRIAKFEGHFHGFSDQAMVSSWFRVAGPRDAPEAVAGCPGTPAGTVRDTLVLQFGHPRSLDILRRNASDVAGVLVEPLPTTAGGIDRDYLAALRALCTELDIPLVFDEVVSGFRVAYGGVQTLTGITPDLTVLGKIIGGGLPCGALVGTAEMIEYGRTTGDPFRDAEERGFLGGTMSGNHLSCSTGLAALTHLRDNPGVYADLERRTELLADGMRAVAAEHGVPMRLRARHSVFSLAFTHKDLPYFRDSLHGVDFRATTALAYWMRMYGVYLPELHAFLISAAHTDEDVASVLRSFDRSVGEMKAAGLFIT</sequence>
<dbReference type="SUPFAM" id="SSF53383">
    <property type="entry name" value="PLP-dependent transferases"/>
    <property type="match status" value="1"/>
</dbReference>
<dbReference type="GO" id="GO:0030170">
    <property type="term" value="F:pyridoxal phosphate binding"/>
    <property type="evidence" value="ECO:0007669"/>
    <property type="project" value="InterPro"/>
</dbReference>
<feature type="domain" description="Protein kinase" evidence="4">
    <location>
        <begin position="88"/>
        <end position="505"/>
    </location>
</feature>
<dbReference type="Pfam" id="PF03109">
    <property type="entry name" value="ABC1"/>
    <property type="match status" value="2"/>
</dbReference>